<feature type="transmembrane region" description="Helical" evidence="6">
    <location>
        <begin position="311"/>
        <end position="338"/>
    </location>
</feature>
<dbReference type="Pfam" id="PF01594">
    <property type="entry name" value="AI-2E_transport"/>
    <property type="match status" value="1"/>
</dbReference>
<evidence type="ECO:0000256" key="5">
    <source>
        <dbReference type="ARBA" id="ARBA00023136"/>
    </source>
</evidence>
<keyword evidence="4 6" id="KW-1133">Transmembrane helix</keyword>
<feature type="transmembrane region" description="Helical" evidence="6">
    <location>
        <begin position="59"/>
        <end position="85"/>
    </location>
</feature>
<evidence type="ECO:0000256" key="6">
    <source>
        <dbReference type="SAM" id="Phobius"/>
    </source>
</evidence>
<feature type="transmembrane region" description="Helical" evidence="6">
    <location>
        <begin position="14"/>
        <end position="47"/>
    </location>
</feature>
<feature type="transmembrane region" description="Helical" evidence="6">
    <location>
        <begin position="159"/>
        <end position="177"/>
    </location>
</feature>
<comment type="caution">
    <text evidence="7">The sequence shown here is derived from an EMBL/GenBank/DDBJ whole genome shotgun (WGS) entry which is preliminary data.</text>
</comment>
<evidence type="ECO:0000256" key="1">
    <source>
        <dbReference type="ARBA" id="ARBA00004141"/>
    </source>
</evidence>
<dbReference type="EMBL" id="BMZI01000004">
    <property type="protein sequence ID" value="GHB22724.1"/>
    <property type="molecule type" value="Genomic_DNA"/>
</dbReference>
<sequence>MAPIFANTSVARWLLVLVMIAGVYFFIDFLIPVLAALIICVASWPLYQRLLSACDQRRTLAASLALGLIVLCLVIPMVMAFTYAFQELKGWVGWLLTINQQGMPTPDWIAGLPGAGEWLDKQWQTYLAEPHALEYYIQLVGGEHIGNISRWVLALGSNALHVALTLLFMLITLFFLYKDGAGMARQLDIVGERVLPARWQRFSRVVPATISSTVMGMGLIALGEGLVLGTAYWIAGVQSPVVLGVITAFMALVPGGAPLTFTLVSLYLIATGHVPNGIGLFLWGAVELFIVDKTLRPRLVGGPIKLPFLPTFFGLVGGVKTMGLVGLFVGPVLMALLVASWREWLHDDAAPDAPSEAERWGYGNRKLVARYAENSNADNNADAAS</sequence>
<keyword evidence="3 6" id="KW-0812">Transmembrane</keyword>
<protein>
    <submittedName>
        <fullName evidence="7">AI-2E family transporter</fullName>
    </submittedName>
</protein>
<reference evidence="8" key="1">
    <citation type="journal article" date="2019" name="Int. J. Syst. Evol. Microbiol.">
        <title>The Global Catalogue of Microorganisms (GCM) 10K type strain sequencing project: providing services to taxonomists for standard genome sequencing and annotation.</title>
        <authorList>
            <consortium name="The Broad Institute Genomics Platform"/>
            <consortium name="The Broad Institute Genome Sequencing Center for Infectious Disease"/>
            <person name="Wu L."/>
            <person name="Ma J."/>
        </authorList>
    </citation>
    <scope>NUCLEOTIDE SEQUENCE [LARGE SCALE GENOMIC DNA]</scope>
    <source>
        <strain evidence="8">KCTC 32998</strain>
    </source>
</reference>
<evidence type="ECO:0000256" key="3">
    <source>
        <dbReference type="ARBA" id="ARBA00022692"/>
    </source>
</evidence>
<organism evidence="7 8">
    <name type="scientific">Salinicola rhizosphaerae</name>
    <dbReference type="NCBI Taxonomy" id="1443141"/>
    <lineage>
        <taxon>Bacteria</taxon>
        <taxon>Pseudomonadati</taxon>
        <taxon>Pseudomonadota</taxon>
        <taxon>Gammaproteobacteria</taxon>
        <taxon>Oceanospirillales</taxon>
        <taxon>Halomonadaceae</taxon>
        <taxon>Salinicola</taxon>
    </lineage>
</organism>
<evidence type="ECO:0000313" key="7">
    <source>
        <dbReference type="EMBL" id="GHB22724.1"/>
    </source>
</evidence>
<accession>A0ABQ3E537</accession>
<gene>
    <name evidence="7" type="ORF">GCM10009038_22150</name>
</gene>
<name>A0ABQ3E537_9GAMM</name>
<evidence type="ECO:0000313" key="8">
    <source>
        <dbReference type="Proteomes" id="UP000646745"/>
    </source>
</evidence>
<comment type="subcellular location">
    <subcellularLocation>
        <location evidence="1">Membrane</location>
        <topology evidence="1">Multi-pass membrane protein</topology>
    </subcellularLocation>
</comment>
<dbReference type="PANTHER" id="PTHR21716:SF61">
    <property type="entry name" value="BLR8064 PROTEIN"/>
    <property type="match status" value="1"/>
</dbReference>
<evidence type="ECO:0000256" key="2">
    <source>
        <dbReference type="ARBA" id="ARBA00009773"/>
    </source>
</evidence>
<keyword evidence="5 6" id="KW-0472">Membrane</keyword>
<dbReference type="PANTHER" id="PTHR21716">
    <property type="entry name" value="TRANSMEMBRANE PROTEIN"/>
    <property type="match status" value="1"/>
</dbReference>
<feature type="transmembrane region" description="Helical" evidence="6">
    <location>
        <begin position="274"/>
        <end position="291"/>
    </location>
</feature>
<keyword evidence="8" id="KW-1185">Reference proteome</keyword>
<dbReference type="RefSeq" id="WP_189444732.1">
    <property type="nucleotide sequence ID" value="NZ_BMZI01000004.1"/>
</dbReference>
<feature type="transmembrane region" description="Helical" evidence="6">
    <location>
        <begin position="241"/>
        <end position="267"/>
    </location>
</feature>
<dbReference type="Proteomes" id="UP000646745">
    <property type="component" value="Unassembled WGS sequence"/>
</dbReference>
<evidence type="ECO:0000256" key="4">
    <source>
        <dbReference type="ARBA" id="ARBA00022989"/>
    </source>
</evidence>
<dbReference type="InterPro" id="IPR002549">
    <property type="entry name" value="AI-2E-like"/>
</dbReference>
<feature type="transmembrane region" description="Helical" evidence="6">
    <location>
        <begin position="208"/>
        <end position="235"/>
    </location>
</feature>
<proteinExistence type="inferred from homology"/>
<comment type="similarity">
    <text evidence="2">Belongs to the autoinducer-2 exporter (AI-2E) (TC 2.A.86) family.</text>
</comment>